<protein>
    <submittedName>
        <fullName evidence="2">Alpha/beta hydrolase fold</fullName>
    </submittedName>
</protein>
<comment type="caution">
    <text evidence="2">The sequence shown here is derived from an EMBL/GenBank/DDBJ whole genome shotgun (WGS) entry which is preliminary data.</text>
</comment>
<keyword evidence="2" id="KW-0378">Hydrolase</keyword>
<dbReference type="InterPro" id="IPR029058">
    <property type="entry name" value="AB_hydrolase_fold"/>
</dbReference>
<evidence type="ECO:0000259" key="1">
    <source>
        <dbReference type="Pfam" id="PF12697"/>
    </source>
</evidence>
<keyword evidence="3" id="KW-1185">Reference proteome</keyword>
<dbReference type="InterPro" id="IPR000073">
    <property type="entry name" value="AB_hydrolase_1"/>
</dbReference>
<sequence length="284" mass="31321">MVSIGDREVHYCADGQGPVTVFFESGLGRSRNTWAAVQPLVARFARTITYDRAGHGRSDSRDEPCTLEELTADHLAVRAAVVDGPCVVVGHSYGGPIVRGGALTQPSDVTGVVLVDEVSELCDRLVYGNGMMGSGAFYRAQVILARLRLLPNFLTHTHYRSLMSDNPVERSDEVMREIRSEEGSGRGARTALREWQSFTASMRRFRASGPWIPRVPMTTISPTRVPEDKLHLDYIAQSHDETARLARDCRHVFAHTSGHYIQLSEPDTVVNEIRALVDASCDVG</sequence>
<dbReference type="Pfam" id="PF12697">
    <property type="entry name" value="Abhydrolase_6"/>
    <property type="match status" value="1"/>
</dbReference>
<evidence type="ECO:0000313" key="2">
    <source>
        <dbReference type="EMBL" id="GGF24691.1"/>
    </source>
</evidence>
<proteinExistence type="predicted"/>
<dbReference type="SUPFAM" id="SSF53474">
    <property type="entry name" value="alpha/beta-Hydrolases"/>
    <property type="match status" value="1"/>
</dbReference>
<reference evidence="3" key="1">
    <citation type="journal article" date="2019" name="Int. J. Syst. Evol. Microbiol.">
        <title>The Global Catalogue of Microorganisms (GCM) 10K type strain sequencing project: providing services to taxonomists for standard genome sequencing and annotation.</title>
        <authorList>
            <consortium name="The Broad Institute Genomics Platform"/>
            <consortium name="The Broad Institute Genome Sequencing Center for Infectious Disease"/>
            <person name="Wu L."/>
            <person name="Ma J."/>
        </authorList>
    </citation>
    <scope>NUCLEOTIDE SEQUENCE [LARGE SCALE GENOMIC DNA]</scope>
    <source>
        <strain evidence="3">CCM 7855</strain>
    </source>
</reference>
<feature type="domain" description="AB hydrolase-1" evidence="1">
    <location>
        <begin position="25"/>
        <end position="271"/>
    </location>
</feature>
<evidence type="ECO:0000313" key="3">
    <source>
        <dbReference type="Proteomes" id="UP000632454"/>
    </source>
</evidence>
<dbReference type="Gene3D" id="3.40.50.1820">
    <property type="entry name" value="alpha/beta hydrolase"/>
    <property type="match status" value="1"/>
</dbReference>
<organism evidence="2 3">
    <name type="scientific">Williamsia phyllosphaerae</name>
    <dbReference type="NCBI Taxonomy" id="885042"/>
    <lineage>
        <taxon>Bacteria</taxon>
        <taxon>Bacillati</taxon>
        <taxon>Actinomycetota</taxon>
        <taxon>Actinomycetes</taxon>
        <taxon>Mycobacteriales</taxon>
        <taxon>Nocardiaceae</taxon>
        <taxon>Williamsia</taxon>
    </lineage>
</organism>
<accession>A0ABQ1UQI6</accession>
<dbReference type="GO" id="GO:0016787">
    <property type="term" value="F:hydrolase activity"/>
    <property type="evidence" value="ECO:0007669"/>
    <property type="project" value="UniProtKB-KW"/>
</dbReference>
<dbReference type="EMBL" id="BMCS01000001">
    <property type="protein sequence ID" value="GGF24691.1"/>
    <property type="molecule type" value="Genomic_DNA"/>
</dbReference>
<dbReference type="InterPro" id="IPR050266">
    <property type="entry name" value="AB_hydrolase_sf"/>
</dbReference>
<dbReference type="PANTHER" id="PTHR43798:SF33">
    <property type="entry name" value="HYDROLASE, PUTATIVE (AFU_ORTHOLOGUE AFUA_2G14860)-RELATED"/>
    <property type="match status" value="1"/>
</dbReference>
<name>A0ABQ1UQI6_9NOCA</name>
<dbReference type="PANTHER" id="PTHR43798">
    <property type="entry name" value="MONOACYLGLYCEROL LIPASE"/>
    <property type="match status" value="1"/>
</dbReference>
<gene>
    <name evidence="2" type="ORF">GCM10007298_20750</name>
</gene>
<dbReference type="Proteomes" id="UP000632454">
    <property type="component" value="Unassembled WGS sequence"/>
</dbReference>